<feature type="compositionally biased region" description="Basic and acidic residues" evidence="1">
    <location>
        <begin position="92"/>
        <end position="105"/>
    </location>
</feature>
<evidence type="ECO:0000313" key="3">
    <source>
        <dbReference type="Proteomes" id="UP000032702"/>
    </source>
</evidence>
<evidence type="ECO:0000256" key="1">
    <source>
        <dbReference type="SAM" id="MobiDB-lite"/>
    </source>
</evidence>
<proteinExistence type="predicted"/>
<evidence type="ECO:0000313" key="2">
    <source>
        <dbReference type="EMBL" id="EAU67437.1"/>
    </source>
</evidence>
<feature type="compositionally biased region" description="Basic and acidic residues" evidence="1">
    <location>
        <begin position="14"/>
        <end position="30"/>
    </location>
</feature>
<feature type="region of interest" description="Disordered" evidence="1">
    <location>
        <begin position="1"/>
        <end position="134"/>
    </location>
</feature>
<reference evidence="2 3" key="1">
    <citation type="submission" date="2006-04" db="EMBL/GenBank/DDBJ databases">
        <authorList>
            <person name="Nierman W.C."/>
        </authorList>
    </citation>
    <scope>NUCLEOTIDE SEQUENCE [LARGE SCALE GENOMIC DNA]</scope>
    <source>
        <strain evidence="2 3">DW4/3-1</strain>
    </source>
</reference>
<dbReference type="Proteomes" id="UP000032702">
    <property type="component" value="Unassembled WGS sequence"/>
</dbReference>
<feature type="compositionally biased region" description="Basic and acidic residues" evidence="1">
    <location>
        <begin position="68"/>
        <end position="79"/>
    </location>
</feature>
<protein>
    <submittedName>
        <fullName evidence="2">Rpgr, putative</fullName>
    </submittedName>
</protein>
<gene>
    <name evidence="2" type="ORF">STIAU_1688</name>
</gene>
<dbReference type="AlphaFoldDB" id="Q095L4"/>
<name>Q095L4_STIAD</name>
<dbReference type="EMBL" id="AAMD01000033">
    <property type="protein sequence ID" value="EAU67437.1"/>
    <property type="molecule type" value="Genomic_DNA"/>
</dbReference>
<organism evidence="2 3">
    <name type="scientific">Stigmatella aurantiaca (strain DW4/3-1)</name>
    <dbReference type="NCBI Taxonomy" id="378806"/>
    <lineage>
        <taxon>Bacteria</taxon>
        <taxon>Pseudomonadati</taxon>
        <taxon>Myxococcota</taxon>
        <taxon>Myxococcia</taxon>
        <taxon>Myxococcales</taxon>
        <taxon>Cystobacterineae</taxon>
        <taxon>Archangiaceae</taxon>
        <taxon>Stigmatella</taxon>
    </lineage>
</organism>
<sequence length="134" mass="14805">MALELALEGAVQNERPKGDEGCAERRERAAKGPVVLGGHAEQRGDEQEKEQPVEAAHHADGEGPFQEVLERHRDEEKGQEGQPFQEPDEAEAAERVHHRSSDQVGRKTISANTRNRGKKAAAKVATVRRSRETL</sequence>
<feature type="compositionally biased region" description="Basic and acidic residues" evidence="1">
    <location>
        <begin position="40"/>
        <end position="61"/>
    </location>
</feature>
<comment type="caution">
    <text evidence="2">The sequence shown here is derived from an EMBL/GenBank/DDBJ whole genome shotgun (WGS) entry which is preliminary data.</text>
</comment>
<accession>Q095L4</accession>